<keyword evidence="2" id="KW-1185">Reference proteome</keyword>
<dbReference type="EMBL" id="JAPDRQ010000057">
    <property type="protein sequence ID" value="KAJ9657944.1"/>
    <property type="molecule type" value="Genomic_DNA"/>
</dbReference>
<organism evidence="1 2">
    <name type="scientific">Neophaeococcomyces mojaviensis</name>
    <dbReference type="NCBI Taxonomy" id="3383035"/>
    <lineage>
        <taxon>Eukaryota</taxon>
        <taxon>Fungi</taxon>
        <taxon>Dikarya</taxon>
        <taxon>Ascomycota</taxon>
        <taxon>Pezizomycotina</taxon>
        <taxon>Eurotiomycetes</taxon>
        <taxon>Chaetothyriomycetidae</taxon>
        <taxon>Chaetothyriales</taxon>
        <taxon>Chaetothyriales incertae sedis</taxon>
        <taxon>Neophaeococcomyces</taxon>
    </lineage>
</organism>
<evidence type="ECO:0000313" key="2">
    <source>
        <dbReference type="Proteomes" id="UP001172386"/>
    </source>
</evidence>
<protein>
    <submittedName>
        <fullName evidence="1">Uncharacterized protein</fullName>
    </submittedName>
</protein>
<evidence type="ECO:0000313" key="1">
    <source>
        <dbReference type="EMBL" id="KAJ9657944.1"/>
    </source>
</evidence>
<name>A0ACC3AAK9_9EURO</name>
<reference evidence="1" key="1">
    <citation type="submission" date="2022-10" db="EMBL/GenBank/DDBJ databases">
        <title>Culturing micro-colonial fungi from biological soil crusts in the Mojave desert and describing Neophaeococcomyces mojavensis, and introducing the new genera and species Taxawa tesnikishii.</title>
        <authorList>
            <person name="Kurbessoian T."/>
            <person name="Stajich J.E."/>
        </authorList>
    </citation>
    <scope>NUCLEOTIDE SEQUENCE</scope>
    <source>
        <strain evidence="1">JES_112</strain>
    </source>
</reference>
<comment type="caution">
    <text evidence="1">The sequence shown here is derived from an EMBL/GenBank/DDBJ whole genome shotgun (WGS) entry which is preliminary data.</text>
</comment>
<sequence length="256" mass="29740">MFSPLRVIDLSDNPASPSYFLPASYLLTLPTELLAQLLVTIAENNLLYLLSIQQVCKTFRDLIRNNHTLQLLLYLTPSESQIDCQIQTINPILFSRFELFFDLSRQEPWVWLPPTSDSDCPPSRFHDFLPPWSSRNKICRSWNRPEASWRRMLISRARITKVYLASAFMSSTSEQLTFSCLDLRHTPLTYLTMGLYYDIVLTHCRRSLHEYGGWTIVLNKSYHGAEGWWPRNIEDFLEFAPTTLESRLQDAPGEAV</sequence>
<gene>
    <name evidence="1" type="ORF">H2198_004028</name>
</gene>
<proteinExistence type="predicted"/>
<dbReference type="Proteomes" id="UP001172386">
    <property type="component" value="Unassembled WGS sequence"/>
</dbReference>
<accession>A0ACC3AAK9</accession>